<dbReference type="AlphaFoldDB" id="A0A4C1V1R4"/>
<gene>
    <name evidence="1" type="ORF">EVAR_18900_1</name>
</gene>
<sequence>MPPDDRAFVKALSESSGKPLAFPPPPARSHSIRYSIQTKEIDNAVVTPLRKKTWPHREDQANINYGSRCWSGTTSGSDGVMGSVHILACPFISPLACHLCGIQRTKLYRYELPANDVMRRFSVTRPFILFPRVAILRNCDTFVTNFTAILLKSGQYYNLFGGV</sequence>
<organism evidence="1 2">
    <name type="scientific">Eumeta variegata</name>
    <name type="common">Bagworm moth</name>
    <name type="synonym">Eumeta japonica</name>
    <dbReference type="NCBI Taxonomy" id="151549"/>
    <lineage>
        <taxon>Eukaryota</taxon>
        <taxon>Metazoa</taxon>
        <taxon>Ecdysozoa</taxon>
        <taxon>Arthropoda</taxon>
        <taxon>Hexapoda</taxon>
        <taxon>Insecta</taxon>
        <taxon>Pterygota</taxon>
        <taxon>Neoptera</taxon>
        <taxon>Endopterygota</taxon>
        <taxon>Lepidoptera</taxon>
        <taxon>Glossata</taxon>
        <taxon>Ditrysia</taxon>
        <taxon>Tineoidea</taxon>
        <taxon>Psychidae</taxon>
        <taxon>Oiketicinae</taxon>
        <taxon>Eumeta</taxon>
    </lineage>
</organism>
<protein>
    <submittedName>
        <fullName evidence="1">Uncharacterized protein</fullName>
    </submittedName>
</protein>
<evidence type="ECO:0000313" key="2">
    <source>
        <dbReference type="Proteomes" id="UP000299102"/>
    </source>
</evidence>
<dbReference type="EMBL" id="BGZK01000264">
    <property type="protein sequence ID" value="GBP32748.1"/>
    <property type="molecule type" value="Genomic_DNA"/>
</dbReference>
<keyword evidence="2" id="KW-1185">Reference proteome</keyword>
<dbReference type="Proteomes" id="UP000299102">
    <property type="component" value="Unassembled WGS sequence"/>
</dbReference>
<reference evidence="1 2" key="1">
    <citation type="journal article" date="2019" name="Commun. Biol.">
        <title>The bagworm genome reveals a unique fibroin gene that provides high tensile strength.</title>
        <authorList>
            <person name="Kono N."/>
            <person name="Nakamura H."/>
            <person name="Ohtoshi R."/>
            <person name="Tomita M."/>
            <person name="Numata K."/>
            <person name="Arakawa K."/>
        </authorList>
    </citation>
    <scope>NUCLEOTIDE SEQUENCE [LARGE SCALE GENOMIC DNA]</scope>
</reference>
<comment type="caution">
    <text evidence="1">The sequence shown here is derived from an EMBL/GenBank/DDBJ whole genome shotgun (WGS) entry which is preliminary data.</text>
</comment>
<accession>A0A4C1V1R4</accession>
<proteinExistence type="predicted"/>
<evidence type="ECO:0000313" key="1">
    <source>
        <dbReference type="EMBL" id="GBP32748.1"/>
    </source>
</evidence>
<name>A0A4C1V1R4_EUMVA</name>